<protein>
    <recommendedName>
        <fullName evidence="2">Fungal-type protein kinase domain-containing protein</fullName>
    </recommendedName>
</protein>
<accession>A0A9P3LH45</accession>
<dbReference type="Gene3D" id="1.10.510.10">
    <property type="entry name" value="Transferase(Phosphotransferase) domain 1"/>
    <property type="match status" value="1"/>
</dbReference>
<feature type="compositionally biased region" description="Acidic residues" evidence="1">
    <location>
        <begin position="207"/>
        <end position="233"/>
    </location>
</feature>
<evidence type="ECO:0000259" key="2">
    <source>
        <dbReference type="Pfam" id="PF17667"/>
    </source>
</evidence>
<feature type="compositionally biased region" description="Low complexity" evidence="1">
    <location>
        <begin position="793"/>
        <end position="802"/>
    </location>
</feature>
<dbReference type="OrthoDB" id="2802734at2759"/>
<feature type="region of interest" description="Disordered" evidence="1">
    <location>
        <begin position="712"/>
        <end position="734"/>
    </location>
</feature>
<evidence type="ECO:0000313" key="3">
    <source>
        <dbReference type="EMBL" id="GJE93732.1"/>
    </source>
</evidence>
<comment type="caution">
    <text evidence="3">The sequence shown here is derived from an EMBL/GenBank/DDBJ whole genome shotgun (WGS) entry which is preliminary data.</text>
</comment>
<reference evidence="3 4" key="1">
    <citation type="submission" date="2021-08" db="EMBL/GenBank/DDBJ databases">
        <title>Draft Genome Sequence of Phanerochaete sordida strain YK-624.</title>
        <authorList>
            <person name="Mori T."/>
            <person name="Dohra H."/>
            <person name="Suzuki T."/>
            <person name="Kawagishi H."/>
            <person name="Hirai H."/>
        </authorList>
    </citation>
    <scope>NUCLEOTIDE SEQUENCE [LARGE SCALE GENOMIC DNA]</scope>
    <source>
        <strain evidence="3 4">YK-624</strain>
    </source>
</reference>
<feature type="region of interest" description="Disordered" evidence="1">
    <location>
        <begin position="873"/>
        <end position="995"/>
    </location>
</feature>
<proteinExistence type="predicted"/>
<feature type="compositionally biased region" description="Acidic residues" evidence="1">
    <location>
        <begin position="916"/>
        <end position="930"/>
    </location>
</feature>
<dbReference type="PANTHER" id="PTHR38248:SF2">
    <property type="entry name" value="FUNK1 11"/>
    <property type="match status" value="1"/>
</dbReference>
<feature type="compositionally biased region" description="Basic and acidic residues" evidence="1">
    <location>
        <begin position="162"/>
        <end position="195"/>
    </location>
</feature>
<dbReference type="Pfam" id="PF17667">
    <property type="entry name" value="Pkinase_fungal"/>
    <property type="match status" value="1"/>
</dbReference>
<dbReference type="InterPro" id="IPR011009">
    <property type="entry name" value="Kinase-like_dom_sf"/>
</dbReference>
<evidence type="ECO:0000256" key="1">
    <source>
        <dbReference type="SAM" id="MobiDB-lite"/>
    </source>
</evidence>
<dbReference type="Proteomes" id="UP000703269">
    <property type="component" value="Unassembled WGS sequence"/>
</dbReference>
<dbReference type="PROSITE" id="PS00109">
    <property type="entry name" value="PROTEIN_KINASE_TYR"/>
    <property type="match status" value="1"/>
</dbReference>
<gene>
    <name evidence="3" type="ORF">PsYK624_098930</name>
</gene>
<name>A0A9P3LH45_9APHY</name>
<feature type="domain" description="Fungal-type protein kinase" evidence="2">
    <location>
        <begin position="245"/>
        <end position="607"/>
    </location>
</feature>
<dbReference type="AlphaFoldDB" id="A0A9P3LH45"/>
<feature type="region of interest" description="Disordered" evidence="1">
    <location>
        <begin position="783"/>
        <end position="811"/>
    </location>
</feature>
<evidence type="ECO:0000313" key="4">
    <source>
        <dbReference type="Proteomes" id="UP000703269"/>
    </source>
</evidence>
<dbReference type="SUPFAM" id="SSF56112">
    <property type="entry name" value="Protein kinase-like (PK-like)"/>
    <property type="match status" value="1"/>
</dbReference>
<sequence>MDSMYVTIPFAQFRRTFVSRQRVPDDLKERIRLPATLRAVIAKITAKTGDKEPGTARLEDPMYPVLIDSMNSIMEIVGYEARFKIVANHPEDKTWDSKPDIVLYPTEKADPDAHKAYTSKLAKKFREKQPDHARCAWAFMRTVMEVKVNENRAGFWFTQHHESEAEKRTREEGAGSEKMDVDAEGADGERRRSEDPEADILDGPQEATEEHDDAEDAAGSETEEYDDSLDEEPVSAKSILNTSEVGNRARSQHAKYASQIMLRQHRTHVITFCLAGEEVRAFRWDRAGCVMTESVNLFENPWDFFDLLYALAKQAKENEMIWGFDDTVSRASTEDINKLKAYRATNPFQEASRKVIVESQLFYPIYKVACRSVSVGETPASEGDVELLIGRAVAGHGMPVGRCTRGYIAYRMSGDDSTSRMCFLKDQWRAKLRRPELDAYRVLHEHNTPRIPTPIAGGDVGCRRTPQQTKTQIYLVPKAKQQAYTRVHTRLVTKEVCQQLETYKTSPQLIGVLLGALKAHSVAWTDAGILHRDISVGNVMINSEDGQGMLIDWDLCKFKADFNKPACEPGGMSGTWPFMSSLSLIYPEKPPEVADDLESFVQLALWLAFRFHKHDLSPSELPSKAATEDIRRVNKDNGKLLQYINAYFYEEVVKNGRYTGGKLKEMAITGTRLPINLEKQDGFFATFIKRAFALLKEHYLAVDRAKLEKYLPRANSPSDPPSAGRGTPLSDRVDPVAAAPTDFAAPAGLADLFRDRPRTAAAPVATAAAGEETRQIRNLPARAAKKQAIANNAPRTTKQPRAPARPPPAHTRVLDTHDALIDVFRDMLYDHRTGEPLSLLDMYGGDDYLFDQFNNLGDSMKNETGEKLSAQQRLVANAGSSAAKRRSDAGESDTPGDSISQAGSKKARTGARLAGDDDGDRGEDPGDDAPEAGPSRLPPMPRTPCSVRIYHDDDVIFSPSRSAGRPSPSRSSLVMLSPGKPKTPRTPRSIRFSAD</sequence>
<dbReference type="EMBL" id="BPQB01000034">
    <property type="protein sequence ID" value="GJE93732.1"/>
    <property type="molecule type" value="Genomic_DNA"/>
</dbReference>
<dbReference type="GO" id="GO:0004672">
    <property type="term" value="F:protein kinase activity"/>
    <property type="evidence" value="ECO:0007669"/>
    <property type="project" value="InterPro"/>
</dbReference>
<dbReference type="PANTHER" id="PTHR38248">
    <property type="entry name" value="FUNK1 6"/>
    <property type="match status" value="1"/>
</dbReference>
<feature type="compositionally biased region" description="Low complexity" evidence="1">
    <location>
        <begin position="958"/>
        <end position="972"/>
    </location>
</feature>
<dbReference type="InterPro" id="IPR040976">
    <property type="entry name" value="Pkinase_fungal"/>
</dbReference>
<feature type="region of interest" description="Disordered" evidence="1">
    <location>
        <begin position="162"/>
        <end position="250"/>
    </location>
</feature>
<organism evidence="3 4">
    <name type="scientific">Phanerochaete sordida</name>
    <dbReference type="NCBI Taxonomy" id="48140"/>
    <lineage>
        <taxon>Eukaryota</taxon>
        <taxon>Fungi</taxon>
        <taxon>Dikarya</taxon>
        <taxon>Basidiomycota</taxon>
        <taxon>Agaricomycotina</taxon>
        <taxon>Agaricomycetes</taxon>
        <taxon>Polyporales</taxon>
        <taxon>Phanerochaetaceae</taxon>
        <taxon>Phanerochaete</taxon>
    </lineage>
</organism>
<dbReference type="InterPro" id="IPR008266">
    <property type="entry name" value="Tyr_kinase_AS"/>
</dbReference>
<keyword evidence="4" id="KW-1185">Reference proteome</keyword>